<evidence type="ECO:0000313" key="7">
    <source>
        <dbReference type="Ensembl" id="ENSOMYP00000058955.1"/>
    </source>
</evidence>
<evidence type="ECO:0000256" key="4">
    <source>
        <dbReference type="ARBA" id="ARBA00023242"/>
    </source>
</evidence>
<evidence type="ECO:0000256" key="3">
    <source>
        <dbReference type="ARBA" id="ARBA00022705"/>
    </source>
</evidence>
<reference evidence="7" key="1">
    <citation type="submission" date="2020-07" db="EMBL/GenBank/DDBJ databases">
        <title>A long reads based de novo assembly of the rainbow trout Arlee double haploid line genome.</title>
        <authorList>
            <person name="Gao G."/>
            <person name="Palti Y."/>
        </authorList>
    </citation>
    <scope>NUCLEOTIDE SEQUENCE [LARGE SCALE GENOMIC DNA]</scope>
</reference>
<keyword evidence="8" id="KW-1185">Reference proteome</keyword>
<protein>
    <submittedName>
        <fullName evidence="7">CDC45 cell division cycle 45 homolog (S. cerevisiae)</fullName>
    </submittedName>
</protein>
<reference evidence="7" key="2">
    <citation type="submission" date="2025-08" db="UniProtKB">
        <authorList>
            <consortium name="Ensembl"/>
        </authorList>
    </citation>
    <scope>IDENTIFICATION</scope>
</reference>
<dbReference type="GO" id="GO:0003682">
    <property type="term" value="F:chromatin binding"/>
    <property type="evidence" value="ECO:0007669"/>
    <property type="project" value="TreeGrafter"/>
</dbReference>
<keyword evidence="4" id="KW-0539">Nucleus</keyword>
<dbReference type="GO" id="GO:0003688">
    <property type="term" value="F:DNA replication origin binding"/>
    <property type="evidence" value="ECO:0007669"/>
    <property type="project" value="TreeGrafter"/>
</dbReference>
<gene>
    <name evidence="7" type="primary">cdc45</name>
</gene>
<dbReference type="Ensembl" id="ENSOMYT00000064171.2">
    <property type="protein sequence ID" value="ENSOMYP00000058955.1"/>
    <property type="gene ID" value="ENSOMYG00000027207.2"/>
</dbReference>
<evidence type="ECO:0000256" key="2">
    <source>
        <dbReference type="ARBA" id="ARBA00010727"/>
    </source>
</evidence>
<keyword evidence="3" id="KW-0235">DNA replication</keyword>
<dbReference type="Pfam" id="PF02724">
    <property type="entry name" value="CDC45"/>
    <property type="match status" value="2"/>
</dbReference>
<dbReference type="GO" id="GO:0006270">
    <property type="term" value="P:DNA replication initiation"/>
    <property type="evidence" value="ECO:0007669"/>
    <property type="project" value="InterPro"/>
</dbReference>
<name>A0A8C7VZU8_ONCMY</name>
<dbReference type="PANTHER" id="PTHR10507">
    <property type="entry name" value="CDC45-RELATED PROTEIN"/>
    <property type="match status" value="1"/>
</dbReference>
<dbReference type="GO" id="GO:1902977">
    <property type="term" value="P:mitotic DNA replication preinitiation complex assembly"/>
    <property type="evidence" value="ECO:0007669"/>
    <property type="project" value="TreeGrafter"/>
</dbReference>
<accession>A0A8C7VZU8</accession>
<dbReference type="Proteomes" id="UP000694395">
    <property type="component" value="Chromosome 11"/>
</dbReference>
<feature type="compositionally biased region" description="Low complexity" evidence="6">
    <location>
        <begin position="145"/>
        <end position="155"/>
    </location>
</feature>
<sequence length="562" mass="64622">MFITDIRKEFYDVVVNQRVALLVSSEIDALCACKILQALFHCDQVQYTLVPVTGWQDLGTAFLEHKEQFRCFVLINCGANVDLLETLQPEEDSIFFICDTHRPVDVVNVYNDTQVKLMIKQDDDLGVPSYDDIFRDEEEEGGNDSGNESDGGSEPSGKRRRYDEGEVERRIERQRATREWEARRREILFDYEQYEYHGTSVSMHYILVMLKLAVWAIIGLTDQLVHDKITHMKYVTDIATLQRHVSRHNHRNEDEDNSLSIDCMRISFEYDLRLALYQHWSLFESICNSSYTSCNFKLWSMHGQKKLQEFLADMGLPLKQVKQKFNSMDMSVKENLREVIEESSNKYGMKDIRIQTFGVHFGFKNHFLASDVVHATAALLESTEKDDSPGDNFIKALDCLSRSNLERLHGGIDLAKKKLMAIQQTVASCICTNLILSQGPFLYCYLLEGTPDVKLFSKPMALTLLCKYLLKAFVRSTRNKRCKLLPLIIAAPMDVEKRTVIVLGIPPESETSDKKNFFGRAFEKAAESTSSRTLHDHFDTSIIELKMEDRTKFLDALITLLS</sequence>
<keyword evidence="5" id="KW-0131">Cell cycle</keyword>
<reference evidence="7" key="3">
    <citation type="submission" date="2025-09" db="UniProtKB">
        <authorList>
            <consortium name="Ensembl"/>
        </authorList>
    </citation>
    <scope>IDENTIFICATION</scope>
</reference>
<organism evidence="7 8">
    <name type="scientific">Oncorhynchus mykiss</name>
    <name type="common">Rainbow trout</name>
    <name type="synonym">Salmo gairdneri</name>
    <dbReference type="NCBI Taxonomy" id="8022"/>
    <lineage>
        <taxon>Eukaryota</taxon>
        <taxon>Metazoa</taxon>
        <taxon>Chordata</taxon>
        <taxon>Craniata</taxon>
        <taxon>Vertebrata</taxon>
        <taxon>Euteleostomi</taxon>
        <taxon>Actinopterygii</taxon>
        <taxon>Neopterygii</taxon>
        <taxon>Teleostei</taxon>
        <taxon>Protacanthopterygii</taxon>
        <taxon>Salmoniformes</taxon>
        <taxon>Salmonidae</taxon>
        <taxon>Salmoninae</taxon>
        <taxon>Oncorhynchus</taxon>
    </lineage>
</organism>
<evidence type="ECO:0000256" key="5">
    <source>
        <dbReference type="ARBA" id="ARBA00023306"/>
    </source>
</evidence>
<comment type="subcellular location">
    <subcellularLocation>
        <location evidence="1">Nucleus</location>
    </subcellularLocation>
</comment>
<dbReference type="GO" id="GO:0000727">
    <property type="term" value="P:double-strand break repair via break-induced replication"/>
    <property type="evidence" value="ECO:0007669"/>
    <property type="project" value="TreeGrafter"/>
</dbReference>
<evidence type="ECO:0000256" key="6">
    <source>
        <dbReference type="SAM" id="MobiDB-lite"/>
    </source>
</evidence>
<comment type="similarity">
    <text evidence="2">Belongs to the CDC45 family.</text>
</comment>
<dbReference type="GeneTree" id="ENSGT00390000009662"/>
<dbReference type="GO" id="GO:0031261">
    <property type="term" value="C:DNA replication preinitiation complex"/>
    <property type="evidence" value="ECO:0007669"/>
    <property type="project" value="TreeGrafter"/>
</dbReference>
<dbReference type="InterPro" id="IPR003874">
    <property type="entry name" value="CDC45"/>
</dbReference>
<dbReference type="PANTHER" id="PTHR10507:SF0">
    <property type="entry name" value="CELL DIVISION CONTROL PROTEIN 45 HOMOLOG"/>
    <property type="match status" value="1"/>
</dbReference>
<evidence type="ECO:0000256" key="1">
    <source>
        <dbReference type="ARBA" id="ARBA00004123"/>
    </source>
</evidence>
<dbReference type="AlphaFoldDB" id="A0A8C7VZU8"/>
<feature type="region of interest" description="Disordered" evidence="6">
    <location>
        <begin position="135"/>
        <end position="166"/>
    </location>
</feature>
<evidence type="ECO:0000313" key="8">
    <source>
        <dbReference type="Proteomes" id="UP000694395"/>
    </source>
</evidence>
<proteinExistence type="inferred from homology"/>
<dbReference type="GO" id="GO:0003697">
    <property type="term" value="F:single-stranded DNA binding"/>
    <property type="evidence" value="ECO:0007669"/>
    <property type="project" value="TreeGrafter"/>
</dbReference>